<reference evidence="10 11" key="1">
    <citation type="submission" date="2010-03" db="EMBL/GenBank/DDBJ databases">
        <authorList>
            <consortium name="The Broad Institute Genome Sequencing Platform"/>
            <person name="Ward D."/>
            <person name="Earl A."/>
            <person name="Feldgarden M."/>
            <person name="Gevers D."/>
            <person name="Young S."/>
            <person name="Zeng Q."/>
            <person name="Koehrsen M."/>
            <person name="Alvarado L."/>
            <person name="Berlin A.M."/>
            <person name="Borenstein D."/>
            <person name="Chapman S.B."/>
            <person name="Chen Z."/>
            <person name="Engels R."/>
            <person name="Freedman E."/>
            <person name="Gellesch M."/>
            <person name="Goldberg J."/>
            <person name="Griggs A."/>
            <person name="Gujja S."/>
            <person name="Heilman E.R."/>
            <person name="Heiman D.I."/>
            <person name="Hepburn T.A."/>
            <person name="Howarth C."/>
            <person name="Jen D."/>
            <person name="Larson L."/>
            <person name="Mehta T."/>
            <person name="Park D."/>
            <person name="Pearson M."/>
            <person name="Richards J."/>
            <person name="Roberts A."/>
            <person name="Saif S."/>
            <person name="Shea T.D."/>
            <person name="Shenoy N."/>
            <person name="Sisk P."/>
            <person name="Stolte C."/>
            <person name="Sykes S.N."/>
            <person name="Walk T."/>
            <person name="White J."/>
            <person name="Yandava C."/>
            <person name="Izard J."/>
            <person name="Baranova O.V."/>
            <person name="Blanton J.M."/>
            <person name="Tanner A.C."/>
            <person name="Dewhirst F."/>
            <person name="Haas B."/>
            <person name="Nusbaum C."/>
            <person name="Birren B."/>
        </authorList>
    </citation>
    <scope>NUCLEOTIDE SEQUENCE [LARGE SCALE GENOMIC DNA]</scope>
    <source>
        <strain evidence="10 11">ATCC 29453</strain>
    </source>
</reference>
<keyword evidence="4 5" id="KW-0413">Isomerase</keyword>
<dbReference type="PROSITE" id="PS51257">
    <property type="entry name" value="PROKAR_LIPOPROTEIN"/>
    <property type="match status" value="1"/>
</dbReference>
<protein>
    <recommendedName>
        <fullName evidence="6">Peptidyl-prolyl cis-trans isomerase</fullName>
        <ecNumber evidence="6">5.2.1.8</ecNumber>
    </recommendedName>
</protein>
<dbReference type="InterPro" id="IPR036944">
    <property type="entry name" value="PPIase_FKBP_N_sf"/>
</dbReference>
<evidence type="ECO:0000256" key="8">
    <source>
        <dbReference type="SAM" id="SignalP"/>
    </source>
</evidence>
<dbReference type="PANTHER" id="PTHR43811:SF57">
    <property type="entry name" value="FKBP-TYPE PEPTIDYL-PROLYL CIS-TRANS ISOMERASE FKPA-RELATED"/>
    <property type="match status" value="1"/>
</dbReference>
<dbReference type="AlphaFoldDB" id="V9HLJ4"/>
<keyword evidence="8" id="KW-0732">Signal</keyword>
<reference evidence="10 11" key="2">
    <citation type="submission" date="2011-10" db="EMBL/GenBank/DDBJ databases">
        <title>The Genome Sequence of Simonsiella muelleri ATCC 29453.</title>
        <authorList>
            <consortium name="The Broad Institute Genome Sequencing Platform"/>
            <consortium name="The Broad Institute Genome Sequencing Center for Infectious Disease"/>
            <person name="Earl A."/>
            <person name="Ward D."/>
            <person name="Feldgarden M."/>
            <person name="Gevers D."/>
            <person name="Izard J."/>
            <person name="Baranova O.V."/>
            <person name="Blanton J.M."/>
            <person name="Tanner A.C."/>
            <person name="Dewhirst F."/>
            <person name="Young S.K."/>
            <person name="Zeng Q."/>
            <person name="Gargeya S."/>
            <person name="Fitzgerald M."/>
            <person name="Haas B."/>
            <person name="Abouelleil A."/>
            <person name="Alvarado L."/>
            <person name="Arachchi H.M."/>
            <person name="Berlin A."/>
            <person name="Brown A."/>
            <person name="Chapman S.B."/>
            <person name="Chen Z."/>
            <person name="Dunbar C."/>
            <person name="Freedman E."/>
            <person name="Gearin G."/>
            <person name="Goldberg J."/>
            <person name="Griggs A."/>
            <person name="Gujja S."/>
            <person name="Heiman D."/>
            <person name="Howarth C."/>
            <person name="Larson L."/>
            <person name="Lui A."/>
            <person name="MacDonald P.J.P."/>
            <person name="Montmayeur A."/>
            <person name="Murphy C."/>
            <person name="Neiman D."/>
            <person name="Pearson M."/>
            <person name="Priest M."/>
            <person name="Roberts A."/>
            <person name="Saif S."/>
            <person name="Shea T."/>
            <person name="Shenoy N."/>
            <person name="Sisk P."/>
            <person name="Stolte C."/>
            <person name="Sykes S."/>
            <person name="Wortman J."/>
            <person name="Nusbaum C."/>
            <person name="Birren B."/>
        </authorList>
    </citation>
    <scope>NUCLEOTIDE SEQUENCE [LARGE SCALE GENOMIC DNA]</scope>
    <source>
        <strain evidence="10 11">ATCC 29453</strain>
    </source>
</reference>
<comment type="similarity">
    <text evidence="2 6">Belongs to the FKBP-type PPIase family.</text>
</comment>
<evidence type="ECO:0000256" key="1">
    <source>
        <dbReference type="ARBA" id="ARBA00000971"/>
    </source>
</evidence>
<dbReference type="EMBL" id="ADCY02000035">
    <property type="protein sequence ID" value="EFG30440.2"/>
    <property type="molecule type" value="Genomic_DNA"/>
</dbReference>
<dbReference type="InterPro" id="IPR001179">
    <property type="entry name" value="PPIase_FKBP_dom"/>
</dbReference>
<feature type="signal peptide" evidence="8">
    <location>
        <begin position="1"/>
        <end position="18"/>
    </location>
</feature>
<dbReference type="Pfam" id="PF00254">
    <property type="entry name" value="FKBP_C"/>
    <property type="match status" value="1"/>
</dbReference>
<feature type="compositionally biased region" description="Low complexity" evidence="7">
    <location>
        <begin position="24"/>
        <end position="39"/>
    </location>
</feature>
<dbReference type="Gene3D" id="1.10.287.460">
    <property type="entry name" value="Peptidyl-prolyl cis-trans isomerase, FKBP-type, N-terminal domain"/>
    <property type="match status" value="1"/>
</dbReference>
<evidence type="ECO:0000256" key="3">
    <source>
        <dbReference type="ARBA" id="ARBA00023110"/>
    </source>
</evidence>
<keyword evidence="3 5" id="KW-0697">Rotamase</keyword>
<dbReference type="STRING" id="641147.HMPREF9021_01727"/>
<evidence type="ECO:0000256" key="2">
    <source>
        <dbReference type="ARBA" id="ARBA00006577"/>
    </source>
</evidence>
<evidence type="ECO:0000256" key="5">
    <source>
        <dbReference type="PROSITE-ProRule" id="PRU00277"/>
    </source>
</evidence>
<sequence length="273" mass="28638">MMKKLTLTVLAASVLALAACNQPAASGGNTAASSAGSEAPKGMESQSQQVSYIIGQQMGEQLLELKNNGGEIDVKLISEGIQDKLEGKSAKLTPEQSEAAMKGFMETLREKAEKKATESKAAGEKFLSENKTKEGVKTTASGLQYKVNKEGTGAAPVMGDGVMVEYTGKLIDGTEFDSTKAHGGEPLAVGLIPNGPFIKGWLEGLQLMKEGGEYTLYIPADLAYGQMASGKIPANSVLVFDMKVVKVEKGAVKDAAKSTKAEKATTTPEAKKK</sequence>
<dbReference type="OrthoDB" id="280278at2"/>
<feature type="compositionally biased region" description="Basic and acidic residues" evidence="7">
    <location>
        <begin position="251"/>
        <end position="263"/>
    </location>
</feature>
<organism evidence="10 11">
    <name type="scientific">Simonsiella muelleri ATCC 29453</name>
    <dbReference type="NCBI Taxonomy" id="641147"/>
    <lineage>
        <taxon>Bacteria</taxon>
        <taxon>Pseudomonadati</taxon>
        <taxon>Pseudomonadota</taxon>
        <taxon>Betaproteobacteria</taxon>
        <taxon>Neisseriales</taxon>
        <taxon>Neisseriaceae</taxon>
        <taxon>Simonsiella</taxon>
    </lineage>
</organism>
<dbReference type="InterPro" id="IPR046357">
    <property type="entry name" value="PPIase_dom_sf"/>
</dbReference>
<dbReference type="Gene3D" id="3.10.50.40">
    <property type="match status" value="1"/>
</dbReference>
<dbReference type="InterPro" id="IPR000774">
    <property type="entry name" value="PPIase_FKBP_N"/>
</dbReference>
<feature type="region of interest" description="Disordered" evidence="7">
    <location>
        <begin position="251"/>
        <end position="273"/>
    </location>
</feature>
<evidence type="ECO:0000256" key="4">
    <source>
        <dbReference type="ARBA" id="ARBA00023235"/>
    </source>
</evidence>
<dbReference type="PANTHER" id="PTHR43811">
    <property type="entry name" value="FKBP-TYPE PEPTIDYL-PROLYL CIS-TRANS ISOMERASE FKPA"/>
    <property type="match status" value="1"/>
</dbReference>
<dbReference type="GO" id="GO:0003755">
    <property type="term" value="F:peptidyl-prolyl cis-trans isomerase activity"/>
    <property type="evidence" value="ECO:0007669"/>
    <property type="project" value="UniProtKB-UniRule"/>
</dbReference>
<evidence type="ECO:0000259" key="9">
    <source>
        <dbReference type="PROSITE" id="PS50059"/>
    </source>
</evidence>
<feature type="domain" description="PPIase FKBP-type" evidence="9">
    <location>
        <begin position="159"/>
        <end position="248"/>
    </location>
</feature>
<comment type="caution">
    <text evidence="10">The sequence shown here is derived from an EMBL/GenBank/DDBJ whole genome shotgun (WGS) entry which is preliminary data.</text>
</comment>
<feature type="chain" id="PRO_5004776897" description="Peptidyl-prolyl cis-trans isomerase" evidence="8">
    <location>
        <begin position="19"/>
        <end position="273"/>
    </location>
</feature>
<feature type="compositionally biased region" description="Low complexity" evidence="7">
    <location>
        <begin position="264"/>
        <end position="273"/>
    </location>
</feature>
<dbReference type="Pfam" id="PF01346">
    <property type="entry name" value="FKBP_N"/>
    <property type="match status" value="1"/>
</dbReference>
<dbReference type="Proteomes" id="UP000017813">
    <property type="component" value="Unassembled WGS sequence"/>
</dbReference>
<evidence type="ECO:0000256" key="6">
    <source>
        <dbReference type="RuleBase" id="RU003915"/>
    </source>
</evidence>
<evidence type="ECO:0000313" key="11">
    <source>
        <dbReference type="Proteomes" id="UP000017813"/>
    </source>
</evidence>
<evidence type="ECO:0000256" key="7">
    <source>
        <dbReference type="SAM" id="MobiDB-lite"/>
    </source>
</evidence>
<proteinExistence type="inferred from homology"/>
<dbReference type="SUPFAM" id="SSF54534">
    <property type="entry name" value="FKBP-like"/>
    <property type="match status" value="1"/>
</dbReference>
<feature type="region of interest" description="Disordered" evidence="7">
    <location>
        <begin position="24"/>
        <end position="48"/>
    </location>
</feature>
<evidence type="ECO:0000313" key="10">
    <source>
        <dbReference type="EMBL" id="EFG30440.2"/>
    </source>
</evidence>
<dbReference type="HOGENOM" id="CLU_013615_0_1_4"/>
<name>V9HLJ4_9NEIS</name>
<keyword evidence="11" id="KW-1185">Reference proteome</keyword>
<dbReference type="eggNOG" id="COG0545">
    <property type="taxonomic scope" value="Bacteria"/>
</dbReference>
<dbReference type="RefSeq" id="WP_002642132.1">
    <property type="nucleotide sequence ID" value="NZ_CP019448.1"/>
</dbReference>
<dbReference type="PROSITE" id="PS50059">
    <property type="entry name" value="FKBP_PPIASE"/>
    <property type="match status" value="1"/>
</dbReference>
<comment type="catalytic activity">
    <reaction evidence="1 5 6">
        <text>[protein]-peptidylproline (omega=180) = [protein]-peptidylproline (omega=0)</text>
        <dbReference type="Rhea" id="RHEA:16237"/>
        <dbReference type="Rhea" id="RHEA-COMP:10747"/>
        <dbReference type="Rhea" id="RHEA-COMP:10748"/>
        <dbReference type="ChEBI" id="CHEBI:83833"/>
        <dbReference type="ChEBI" id="CHEBI:83834"/>
        <dbReference type="EC" id="5.2.1.8"/>
    </reaction>
</comment>
<accession>V9HLJ4</accession>
<dbReference type="EC" id="5.2.1.8" evidence="6"/>
<dbReference type="GO" id="GO:0006457">
    <property type="term" value="P:protein folding"/>
    <property type="evidence" value="ECO:0007669"/>
    <property type="project" value="InterPro"/>
</dbReference>
<gene>
    <name evidence="10" type="ORF">HMPREF9021_01727</name>
</gene>